<feature type="domain" description="HTH hxlR-type" evidence="4">
    <location>
        <begin position="8"/>
        <end position="106"/>
    </location>
</feature>
<evidence type="ECO:0000313" key="5">
    <source>
        <dbReference type="EMBL" id="MDH5833403.1"/>
    </source>
</evidence>
<evidence type="ECO:0000259" key="4">
    <source>
        <dbReference type="PROSITE" id="PS51118"/>
    </source>
</evidence>
<dbReference type="InterPro" id="IPR002577">
    <property type="entry name" value="HTH_HxlR"/>
</dbReference>
<dbReference type="Proteomes" id="UP001156873">
    <property type="component" value="Unassembled WGS sequence"/>
</dbReference>
<dbReference type="PROSITE" id="PS51118">
    <property type="entry name" value="HTH_HXLR"/>
    <property type="match status" value="1"/>
</dbReference>
<dbReference type="PANTHER" id="PTHR33204">
    <property type="entry name" value="TRANSCRIPTIONAL REGULATOR, MARR FAMILY"/>
    <property type="match status" value="1"/>
</dbReference>
<keyword evidence="6" id="KW-1185">Reference proteome</keyword>
<keyword evidence="2" id="KW-0238">DNA-binding</keyword>
<organism evidence="5 6">
    <name type="scientific">Luteimonas kalidii</name>
    <dbReference type="NCBI Taxonomy" id="3042025"/>
    <lineage>
        <taxon>Bacteria</taxon>
        <taxon>Pseudomonadati</taxon>
        <taxon>Pseudomonadota</taxon>
        <taxon>Gammaproteobacteria</taxon>
        <taxon>Lysobacterales</taxon>
        <taxon>Lysobacteraceae</taxon>
        <taxon>Luteimonas</taxon>
    </lineage>
</organism>
<evidence type="ECO:0000256" key="3">
    <source>
        <dbReference type="ARBA" id="ARBA00023163"/>
    </source>
</evidence>
<accession>A0ABT6JRT6</accession>
<protein>
    <submittedName>
        <fullName evidence="5">Helix-turn-helix domain-containing protein</fullName>
    </submittedName>
</protein>
<dbReference type="Gene3D" id="1.10.10.10">
    <property type="entry name" value="Winged helix-like DNA-binding domain superfamily/Winged helix DNA-binding domain"/>
    <property type="match status" value="1"/>
</dbReference>
<dbReference type="Pfam" id="PF01638">
    <property type="entry name" value="HxlR"/>
    <property type="match status" value="1"/>
</dbReference>
<evidence type="ECO:0000313" key="6">
    <source>
        <dbReference type="Proteomes" id="UP001156873"/>
    </source>
</evidence>
<proteinExistence type="predicted"/>
<sequence>MNTPVPDCGLDVALAVMGGKWKPLILYHLQHHAQRFGELRRLIPGISEKVLMQQLRELVEAGVLARHDYGEVPPKVDYTVTPFGQTLVHVLMPLCHWGTAHRAEFEAIRAAPRGQSD</sequence>
<evidence type="ECO:0000256" key="1">
    <source>
        <dbReference type="ARBA" id="ARBA00023015"/>
    </source>
</evidence>
<reference evidence="5 6" key="1">
    <citation type="submission" date="2023-04" db="EMBL/GenBank/DDBJ databases">
        <title>Luteimonas sp. M1R5S59.</title>
        <authorList>
            <person name="Sun J.-Q."/>
        </authorList>
    </citation>
    <scope>NUCLEOTIDE SEQUENCE [LARGE SCALE GENOMIC DNA]</scope>
    <source>
        <strain evidence="5 6">M1R5S59</strain>
    </source>
</reference>
<dbReference type="SUPFAM" id="SSF46785">
    <property type="entry name" value="Winged helix' DNA-binding domain"/>
    <property type="match status" value="1"/>
</dbReference>
<dbReference type="EMBL" id="JARXRO010000014">
    <property type="protein sequence ID" value="MDH5833403.1"/>
    <property type="molecule type" value="Genomic_DNA"/>
</dbReference>
<keyword evidence="3" id="KW-0804">Transcription</keyword>
<comment type="caution">
    <text evidence="5">The sequence shown here is derived from an EMBL/GenBank/DDBJ whole genome shotgun (WGS) entry which is preliminary data.</text>
</comment>
<name>A0ABT6JRT6_9GAMM</name>
<dbReference type="InterPro" id="IPR036390">
    <property type="entry name" value="WH_DNA-bd_sf"/>
</dbReference>
<evidence type="ECO:0000256" key="2">
    <source>
        <dbReference type="ARBA" id="ARBA00023125"/>
    </source>
</evidence>
<keyword evidence="1" id="KW-0805">Transcription regulation</keyword>
<dbReference type="InterPro" id="IPR036388">
    <property type="entry name" value="WH-like_DNA-bd_sf"/>
</dbReference>
<dbReference type="RefSeq" id="WP_280577668.1">
    <property type="nucleotide sequence ID" value="NZ_JARXRO010000014.1"/>
</dbReference>
<gene>
    <name evidence="5" type="ORF">QFW81_05615</name>
</gene>
<dbReference type="PANTHER" id="PTHR33204:SF29">
    <property type="entry name" value="TRANSCRIPTIONAL REGULATOR"/>
    <property type="match status" value="1"/>
</dbReference>